<dbReference type="PANTHER" id="PTHR30483">
    <property type="entry name" value="LEUCINE-SPECIFIC-BINDING PROTEIN"/>
    <property type="match status" value="1"/>
</dbReference>
<dbReference type="AlphaFoldDB" id="A0A451ABY5"/>
<gene>
    <name evidence="4" type="ORF">BECKUNK1418G_GA0071005_103425</name>
    <name evidence="5" type="ORF">BECKUNK1418H_GA0071006_104026</name>
</gene>
<dbReference type="CDD" id="cd06268">
    <property type="entry name" value="PBP1_ABC_transporter_LIVBP-like"/>
    <property type="match status" value="1"/>
</dbReference>
<reference evidence="4" key="1">
    <citation type="submission" date="2019-02" db="EMBL/GenBank/DDBJ databases">
        <authorList>
            <person name="Gruber-Vodicka R. H."/>
            <person name="Seah K. B. B."/>
        </authorList>
    </citation>
    <scope>NUCLEOTIDE SEQUENCE</scope>
    <source>
        <strain evidence="5">BECK_BY19</strain>
        <strain evidence="4">BECK_BY8</strain>
    </source>
</reference>
<protein>
    <submittedName>
        <fullName evidence="4">ABC-type branched-chain amino acid transport system, substrate-binding protein</fullName>
    </submittedName>
</protein>
<dbReference type="EMBL" id="CAADFZ010000034">
    <property type="protein sequence ID" value="VFK63522.1"/>
    <property type="molecule type" value="Genomic_DNA"/>
</dbReference>
<evidence type="ECO:0000313" key="4">
    <source>
        <dbReference type="EMBL" id="VFK63522.1"/>
    </source>
</evidence>
<accession>A0A451ABY5</accession>
<name>A0A451ABY5_9GAMM</name>
<proteinExistence type="inferred from homology"/>
<evidence type="ECO:0000313" key="5">
    <source>
        <dbReference type="EMBL" id="VFK70852.1"/>
    </source>
</evidence>
<evidence type="ECO:0000259" key="3">
    <source>
        <dbReference type="Pfam" id="PF13458"/>
    </source>
</evidence>
<evidence type="ECO:0000256" key="2">
    <source>
        <dbReference type="ARBA" id="ARBA00022729"/>
    </source>
</evidence>
<dbReference type="EMBL" id="CAADGD010000040">
    <property type="protein sequence ID" value="VFK70852.1"/>
    <property type="molecule type" value="Genomic_DNA"/>
</dbReference>
<dbReference type="PROSITE" id="PS51257">
    <property type="entry name" value="PROKAR_LIPOPROTEIN"/>
    <property type="match status" value="1"/>
</dbReference>
<dbReference type="Pfam" id="PF13458">
    <property type="entry name" value="Peripla_BP_6"/>
    <property type="match status" value="1"/>
</dbReference>
<dbReference type="InterPro" id="IPR051010">
    <property type="entry name" value="BCAA_transport"/>
</dbReference>
<keyword evidence="2" id="KW-0732">Signal</keyword>
<dbReference type="PANTHER" id="PTHR30483:SF6">
    <property type="entry name" value="PERIPLASMIC BINDING PROTEIN OF ABC TRANSPORTER FOR NATURAL AMINO ACIDS"/>
    <property type="match status" value="1"/>
</dbReference>
<dbReference type="Gene3D" id="3.40.50.2300">
    <property type="match status" value="2"/>
</dbReference>
<evidence type="ECO:0000256" key="1">
    <source>
        <dbReference type="ARBA" id="ARBA00010062"/>
    </source>
</evidence>
<organism evidence="4">
    <name type="scientific">Candidatus Kentrum sp. UNK</name>
    <dbReference type="NCBI Taxonomy" id="2126344"/>
    <lineage>
        <taxon>Bacteria</taxon>
        <taxon>Pseudomonadati</taxon>
        <taxon>Pseudomonadota</taxon>
        <taxon>Gammaproteobacteria</taxon>
        <taxon>Candidatus Kentrum</taxon>
    </lineage>
</organism>
<sequence length="370" mass="40024">MIKYINQLSRIILASVFFGLVFGCSQQEGVTAPKLVAALPLTGDLSFLGTPGKTAVEIAQKEAEKAEMPFDVSFVDTKANPKEMATILRKELDVNQNKFFIVTLSGPSLTAAESVSKDEALILSIAIHPAIPSSDQPVIRFCLSAAQEGEMLVEHLSKSNSRIGLVVSRDGATTYEVEKTIVPGLQAAEKSIAWTEWFDVGQRDFKNLAARFTSSPVDEILLLGYGSDFPSALSSLASTGKHQSLRIIGGIGFVELHKIPNGFNADQFSFLAPAFSLGLGGEKAENFRKRYLDATGKMAPYDAAYTYDAAMTFTGLLHEGKSKPKEFLDVLRNHTIQGVTGTISWDGTGEATTDIRWGTFDETGNLVPQS</sequence>
<feature type="domain" description="Leucine-binding protein" evidence="3">
    <location>
        <begin position="38"/>
        <end position="360"/>
    </location>
</feature>
<dbReference type="InterPro" id="IPR028082">
    <property type="entry name" value="Peripla_BP_I"/>
</dbReference>
<dbReference type="SUPFAM" id="SSF53822">
    <property type="entry name" value="Periplasmic binding protein-like I"/>
    <property type="match status" value="1"/>
</dbReference>
<dbReference type="InterPro" id="IPR028081">
    <property type="entry name" value="Leu-bd"/>
</dbReference>
<comment type="similarity">
    <text evidence="1">Belongs to the leucine-binding protein family.</text>
</comment>